<feature type="region of interest" description="Disordered" evidence="1">
    <location>
        <begin position="1"/>
        <end position="33"/>
    </location>
</feature>
<reference evidence="2" key="1">
    <citation type="submission" date="2019-05" db="EMBL/GenBank/DDBJ databases">
        <title>Annotation for the trematode Fasciolopsis buski.</title>
        <authorList>
            <person name="Choi Y.-J."/>
        </authorList>
    </citation>
    <scope>NUCLEOTIDE SEQUENCE</scope>
    <source>
        <strain evidence="2">HT</strain>
        <tissue evidence="2">Whole worm</tissue>
    </source>
</reference>
<sequence>MEVESAWPPSFQSGSSSSTKASSRSQVGTDLPQSDAGIKFSFRDPDLPLFVIGLLKACQSFDQLYSLGRKLWVAVIYRMEAVQKDNVFMSTIHLTRQPQKAALEPIFPVETRISIS</sequence>
<comment type="caution">
    <text evidence="2">The sequence shown here is derived from an EMBL/GenBank/DDBJ whole genome shotgun (WGS) entry which is preliminary data.</text>
</comment>
<proteinExistence type="predicted"/>
<evidence type="ECO:0000313" key="3">
    <source>
        <dbReference type="Proteomes" id="UP000728185"/>
    </source>
</evidence>
<feature type="compositionally biased region" description="Low complexity" evidence="1">
    <location>
        <begin position="10"/>
        <end position="25"/>
    </location>
</feature>
<dbReference type="Proteomes" id="UP000728185">
    <property type="component" value="Unassembled WGS sequence"/>
</dbReference>
<dbReference type="AlphaFoldDB" id="A0A8E0S0T8"/>
<evidence type="ECO:0000256" key="1">
    <source>
        <dbReference type="SAM" id="MobiDB-lite"/>
    </source>
</evidence>
<accession>A0A8E0S0T8</accession>
<gene>
    <name evidence="2" type="ORF">FBUS_11555</name>
</gene>
<organism evidence="2 3">
    <name type="scientific">Fasciolopsis buskii</name>
    <dbReference type="NCBI Taxonomy" id="27845"/>
    <lineage>
        <taxon>Eukaryota</taxon>
        <taxon>Metazoa</taxon>
        <taxon>Spiralia</taxon>
        <taxon>Lophotrochozoa</taxon>
        <taxon>Platyhelminthes</taxon>
        <taxon>Trematoda</taxon>
        <taxon>Digenea</taxon>
        <taxon>Plagiorchiida</taxon>
        <taxon>Echinostomata</taxon>
        <taxon>Echinostomatoidea</taxon>
        <taxon>Fasciolidae</taxon>
        <taxon>Fasciolopsis</taxon>
    </lineage>
</organism>
<name>A0A8E0S0T8_9TREM</name>
<protein>
    <submittedName>
        <fullName evidence="2">Uncharacterized protein</fullName>
    </submittedName>
</protein>
<keyword evidence="3" id="KW-1185">Reference proteome</keyword>
<dbReference type="EMBL" id="LUCM01003303">
    <property type="protein sequence ID" value="KAA0195995.1"/>
    <property type="molecule type" value="Genomic_DNA"/>
</dbReference>
<evidence type="ECO:0000313" key="2">
    <source>
        <dbReference type="EMBL" id="KAA0195995.1"/>
    </source>
</evidence>